<comment type="caution">
    <text evidence="1">The sequence shown here is derived from an EMBL/GenBank/DDBJ whole genome shotgun (WGS) entry which is preliminary data.</text>
</comment>
<dbReference type="EMBL" id="SRYB01000061">
    <property type="protein sequence ID" value="TGY75485.1"/>
    <property type="molecule type" value="Genomic_DNA"/>
</dbReference>
<evidence type="ECO:0000313" key="1">
    <source>
        <dbReference type="EMBL" id="TGY75485.1"/>
    </source>
</evidence>
<reference evidence="1" key="1">
    <citation type="submission" date="2019-04" db="EMBL/GenBank/DDBJ databases">
        <title>Microbes associate with the intestines of laboratory mice.</title>
        <authorList>
            <person name="Navarre W."/>
            <person name="Wong E."/>
            <person name="Huang K."/>
            <person name="Tropini C."/>
            <person name="Ng K."/>
            <person name="Yu B."/>
        </authorList>
    </citation>
    <scope>NUCLEOTIDE SEQUENCE</scope>
    <source>
        <strain evidence="1">NM04_E33</strain>
    </source>
</reference>
<name>A0AC61RB08_9BACT</name>
<organism evidence="1 2">
    <name type="scientific">Lepagella muris</name>
    <dbReference type="NCBI Taxonomy" id="3032870"/>
    <lineage>
        <taxon>Bacteria</taxon>
        <taxon>Pseudomonadati</taxon>
        <taxon>Bacteroidota</taxon>
        <taxon>Bacteroidia</taxon>
        <taxon>Bacteroidales</taxon>
        <taxon>Muribaculaceae</taxon>
        <taxon>Lepagella</taxon>
    </lineage>
</organism>
<keyword evidence="2" id="KW-1185">Reference proteome</keyword>
<proteinExistence type="predicted"/>
<sequence length="113" mass="12930">MTQKEFRQILRECIQEYIDNFDRFDSDPQLRINPLSLDVELVNGADMREEIEDSDEAIEDAAAAQGMENQDASDYQAKQNPDFYPVKKLLQASGNTDVPSETAIERIVVNYIK</sequence>
<protein>
    <submittedName>
        <fullName evidence="1">Uncharacterized protein</fullName>
    </submittedName>
</protein>
<gene>
    <name evidence="1" type="ORF">E5331_19900</name>
</gene>
<accession>A0AC61RB08</accession>
<dbReference type="Proteomes" id="UP000306319">
    <property type="component" value="Unassembled WGS sequence"/>
</dbReference>
<evidence type="ECO:0000313" key="2">
    <source>
        <dbReference type="Proteomes" id="UP000306319"/>
    </source>
</evidence>